<dbReference type="Gramene" id="Pp3c25_13720V3.1">
    <property type="protein sequence ID" value="Pp3c25_13720V3.1"/>
    <property type="gene ID" value="Pp3c25_13720"/>
</dbReference>
<proteinExistence type="predicted"/>
<protein>
    <recommendedName>
        <fullName evidence="2">Fungal lipase-type domain-containing protein</fullName>
    </recommendedName>
</protein>
<dbReference type="GO" id="GO:0006629">
    <property type="term" value="P:lipid metabolic process"/>
    <property type="evidence" value="ECO:0007669"/>
    <property type="project" value="InterPro"/>
</dbReference>
<dbReference type="OrthoDB" id="426718at2759"/>
<accession>A0A2K1IER6</accession>
<evidence type="ECO:0000256" key="1">
    <source>
        <dbReference type="SAM" id="Phobius"/>
    </source>
</evidence>
<feature type="transmembrane region" description="Helical" evidence="1">
    <location>
        <begin position="45"/>
        <end position="63"/>
    </location>
</feature>
<dbReference type="InterPro" id="IPR002921">
    <property type="entry name" value="Fungal_lipase-type"/>
</dbReference>
<feature type="transmembrane region" description="Helical" evidence="1">
    <location>
        <begin position="12"/>
        <end position="33"/>
    </location>
</feature>
<keyword evidence="1" id="KW-0472">Membrane</keyword>
<evidence type="ECO:0000313" key="4">
    <source>
        <dbReference type="EnsemblPlants" id="Pp3c25_13720V3.1"/>
    </source>
</evidence>
<keyword evidence="5" id="KW-1185">Reference proteome</keyword>
<dbReference type="InterPro" id="IPR051218">
    <property type="entry name" value="Sec_MonoDiacylglyc_Lipase"/>
</dbReference>
<evidence type="ECO:0000259" key="2">
    <source>
        <dbReference type="Pfam" id="PF01764"/>
    </source>
</evidence>
<dbReference type="RefSeq" id="XP_024364938.1">
    <property type="nucleotide sequence ID" value="XM_024509170.2"/>
</dbReference>
<evidence type="ECO:0000313" key="5">
    <source>
        <dbReference type="Proteomes" id="UP000006727"/>
    </source>
</evidence>
<dbReference type="EnsemblPlants" id="Pp3c25_13720V3.1">
    <property type="protein sequence ID" value="Pp3c25_13720V3.1"/>
    <property type="gene ID" value="Pp3c25_13720"/>
</dbReference>
<dbReference type="SUPFAM" id="SSF53474">
    <property type="entry name" value="alpha/beta-Hydrolases"/>
    <property type="match status" value="1"/>
</dbReference>
<organism evidence="3">
    <name type="scientific">Physcomitrium patens</name>
    <name type="common">Spreading-leaved earth moss</name>
    <name type="synonym">Physcomitrella patens</name>
    <dbReference type="NCBI Taxonomy" id="3218"/>
    <lineage>
        <taxon>Eukaryota</taxon>
        <taxon>Viridiplantae</taxon>
        <taxon>Streptophyta</taxon>
        <taxon>Embryophyta</taxon>
        <taxon>Bryophyta</taxon>
        <taxon>Bryophytina</taxon>
        <taxon>Bryopsida</taxon>
        <taxon>Funariidae</taxon>
        <taxon>Funariales</taxon>
        <taxon>Funariaceae</taxon>
        <taxon>Physcomitrium</taxon>
    </lineage>
</organism>
<dbReference type="Proteomes" id="UP000006727">
    <property type="component" value="Chromosome 25"/>
</dbReference>
<dbReference type="PANTHER" id="PTHR45856:SF11">
    <property type="entry name" value="FUNGAL LIPASE-LIKE DOMAIN-CONTAINING PROTEIN"/>
    <property type="match status" value="1"/>
</dbReference>
<dbReference type="CDD" id="cd00519">
    <property type="entry name" value="Lipase_3"/>
    <property type="match status" value="1"/>
</dbReference>
<dbReference type="PANTHER" id="PTHR45856">
    <property type="entry name" value="ALPHA/BETA-HYDROLASES SUPERFAMILY PROTEIN"/>
    <property type="match status" value="1"/>
</dbReference>
<dbReference type="GeneID" id="112277148"/>
<name>A0A2K1IER6_PHYPA</name>
<evidence type="ECO:0000313" key="3">
    <source>
        <dbReference type="EMBL" id="PNR27771.1"/>
    </source>
</evidence>
<keyword evidence="1" id="KW-1133">Transmembrane helix</keyword>
<dbReference type="EMBL" id="ABEU02000025">
    <property type="protein sequence ID" value="PNR27771.1"/>
    <property type="molecule type" value="Genomic_DNA"/>
</dbReference>
<dbReference type="Pfam" id="PF01764">
    <property type="entry name" value="Lipase_3"/>
    <property type="match status" value="1"/>
</dbReference>
<dbReference type="Gene3D" id="3.40.50.1820">
    <property type="entry name" value="alpha/beta hydrolase"/>
    <property type="match status" value="1"/>
</dbReference>
<gene>
    <name evidence="4" type="primary">LOC112277148</name>
    <name evidence="3" type="ORF">PHYPA_029923</name>
</gene>
<dbReference type="PaxDb" id="3218-PP1S57_216V6.1"/>
<reference evidence="3 5" key="1">
    <citation type="journal article" date="2008" name="Science">
        <title>The Physcomitrella genome reveals evolutionary insights into the conquest of land by plants.</title>
        <authorList>
            <person name="Rensing S."/>
            <person name="Lang D."/>
            <person name="Zimmer A."/>
            <person name="Terry A."/>
            <person name="Salamov A."/>
            <person name="Shapiro H."/>
            <person name="Nishiyama T."/>
            <person name="Perroud P.-F."/>
            <person name="Lindquist E."/>
            <person name="Kamisugi Y."/>
            <person name="Tanahashi T."/>
            <person name="Sakakibara K."/>
            <person name="Fujita T."/>
            <person name="Oishi K."/>
            <person name="Shin-I T."/>
            <person name="Kuroki Y."/>
            <person name="Toyoda A."/>
            <person name="Suzuki Y."/>
            <person name="Hashimoto A."/>
            <person name="Yamaguchi K."/>
            <person name="Sugano A."/>
            <person name="Kohara Y."/>
            <person name="Fujiyama A."/>
            <person name="Anterola A."/>
            <person name="Aoki S."/>
            <person name="Ashton N."/>
            <person name="Barbazuk W.B."/>
            <person name="Barker E."/>
            <person name="Bennetzen J."/>
            <person name="Bezanilla M."/>
            <person name="Blankenship R."/>
            <person name="Cho S.H."/>
            <person name="Dutcher S."/>
            <person name="Estelle M."/>
            <person name="Fawcett J.A."/>
            <person name="Gundlach H."/>
            <person name="Hanada K."/>
            <person name="Heyl A."/>
            <person name="Hicks K.A."/>
            <person name="Hugh J."/>
            <person name="Lohr M."/>
            <person name="Mayer K."/>
            <person name="Melkozernov A."/>
            <person name="Murata T."/>
            <person name="Nelson D."/>
            <person name="Pils B."/>
            <person name="Prigge M."/>
            <person name="Reiss B."/>
            <person name="Renner T."/>
            <person name="Rombauts S."/>
            <person name="Rushton P."/>
            <person name="Sanderfoot A."/>
            <person name="Schween G."/>
            <person name="Shiu S.-H."/>
            <person name="Stueber K."/>
            <person name="Theodoulou F.L."/>
            <person name="Tu H."/>
            <person name="Van de Peer Y."/>
            <person name="Verrier P.J."/>
            <person name="Waters E."/>
            <person name="Wood A."/>
            <person name="Yang L."/>
            <person name="Cove D."/>
            <person name="Cuming A."/>
            <person name="Hasebe M."/>
            <person name="Lucas S."/>
            <person name="Mishler D.B."/>
            <person name="Reski R."/>
            <person name="Grigoriev I."/>
            <person name="Quatrano R.S."/>
            <person name="Boore J.L."/>
        </authorList>
    </citation>
    <scope>NUCLEOTIDE SEQUENCE [LARGE SCALE GENOMIC DNA]</scope>
    <source>
        <strain evidence="4 5">cv. Gransden 2004</strain>
    </source>
</reference>
<reference evidence="4" key="3">
    <citation type="submission" date="2020-12" db="UniProtKB">
        <authorList>
            <consortium name="EnsemblPlants"/>
        </authorList>
    </citation>
    <scope>IDENTIFICATION</scope>
</reference>
<dbReference type="AlphaFoldDB" id="A0A2K1IER6"/>
<dbReference type="InterPro" id="IPR029058">
    <property type="entry name" value="AB_hydrolase_fold"/>
</dbReference>
<sequence length="377" mass="42332">MSPGNLTVDALQLLGMSAQDFGMVYFLKWIYRYAQGMDYNRNKQFCFGAIMLFLSFLTYAASFEIDHKSTLCEYNRTRALILVEYASAVYIVDETSILSWTCSRCNGLTKGFKMHSLIVDVQHCLQAFVGIAEDLKAIVIAFRGTQESSMQNWAEDLYFRELDLNYPGGTDALVHRGFYAAYHNTTLRERVVDAAHAIQQSRSDLGIMVTGHSMGGAMATFCALDLSANFGLKNIEVFTFGQPRVGNYGFSVYYNKYVPLTIRVTHANDIVPHLPPYYPLIGEKTYHHFATEVWIFRVTLGRLQLEFERVCNGSGEDPSCSRSVAGNSIADHLNYYGVYLRTEDELSALRSSSSTNFSTPYSGQTLGFCKTSKISAQ</sequence>
<reference evidence="3 5" key="2">
    <citation type="journal article" date="2018" name="Plant J.">
        <title>The Physcomitrella patens chromosome-scale assembly reveals moss genome structure and evolution.</title>
        <authorList>
            <person name="Lang D."/>
            <person name="Ullrich K.K."/>
            <person name="Murat F."/>
            <person name="Fuchs J."/>
            <person name="Jenkins J."/>
            <person name="Haas F.B."/>
            <person name="Piednoel M."/>
            <person name="Gundlach H."/>
            <person name="Van Bel M."/>
            <person name="Meyberg R."/>
            <person name="Vives C."/>
            <person name="Morata J."/>
            <person name="Symeonidi A."/>
            <person name="Hiss M."/>
            <person name="Muchero W."/>
            <person name="Kamisugi Y."/>
            <person name="Saleh O."/>
            <person name="Blanc G."/>
            <person name="Decker E.L."/>
            <person name="van Gessel N."/>
            <person name="Grimwood J."/>
            <person name="Hayes R.D."/>
            <person name="Graham S.W."/>
            <person name="Gunter L.E."/>
            <person name="McDaniel S.F."/>
            <person name="Hoernstein S.N.W."/>
            <person name="Larsson A."/>
            <person name="Li F.W."/>
            <person name="Perroud P.F."/>
            <person name="Phillips J."/>
            <person name="Ranjan P."/>
            <person name="Rokshar D.S."/>
            <person name="Rothfels C.J."/>
            <person name="Schneider L."/>
            <person name="Shu S."/>
            <person name="Stevenson D.W."/>
            <person name="Thummler F."/>
            <person name="Tillich M."/>
            <person name="Villarreal Aguilar J.C."/>
            <person name="Widiez T."/>
            <person name="Wong G.K."/>
            <person name="Wymore A."/>
            <person name="Zhang Y."/>
            <person name="Zimmer A.D."/>
            <person name="Quatrano R.S."/>
            <person name="Mayer K.F.X."/>
            <person name="Goodstein D."/>
            <person name="Casacuberta J.M."/>
            <person name="Vandepoele K."/>
            <person name="Reski R."/>
            <person name="Cuming A.C."/>
            <person name="Tuskan G.A."/>
            <person name="Maumus F."/>
            <person name="Salse J."/>
            <person name="Schmutz J."/>
            <person name="Rensing S.A."/>
        </authorList>
    </citation>
    <scope>NUCLEOTIDE SEQUENCE [LARGE SCALE GENOMIC DNA]</scope>
    <source>
        <strain evidence="4 5">cv. Gransden 2004</strain>
    </source>
</reference>
<keyword evidence="1" id="KW-0812">Transmembrane</keyword>
<feature type="domain" description="Fungal lipase-type" evidence="2">
    <location>
        <begin position="139"/>
        <end position="276"/>
    </location>
</feature>